<name>A0A562U4E4_9SPHI</name>
<gene>
    <name evidence="3" type="ORF">JN11_01952</name>
</gene>
<evidence type="ECO:0000259" key="2">
    <source>
        <dbReference type="PROSITE" id="PS50263"/>
    </source>
</evidence>
<dbReference type="GO" id="GO:0016811">
    <property type="term" value="F:hydrolase activity, acting on carbon-nitrogen (but not peptide) bonds, in linear amides"/>
    <property type="evidence" value="ECO:0007669"/>
    <property type="project" value="UniProtKB-ARBA"/>
</dbReference>
<feature type="domain" description="CN hydrolase" evidence="2">
    <location>
        <begin position="2"/>
        <end position="244"/>
    </location>
</feature>
<dbReference type="RefSeq" id="WP_144912028.1">
    <property type="nucleotide sequence ID" value="NZ_VLLI01000005.1"/>
</dbReference>
<dbReference type="EMBL" id="VLLI01000005">
    <property type="protein sequence ID" value="TWJ00696.1"/>
    <property type="molecule type" value="Genomic_DNA"/>
</dbReference>
<accession>A0A562U4E4</accession>
<dbReference type="InterPro" id="IPR003010">
    <property type="entry name" value="C-N_Hydrolase"/>
</dbReference>
<dbReference type="Proteomes" id="UP000317010">
    <property type="component" value="Unassembled WGS sequence"/>
</dbReference>
<evidence type="ECO:0000256" key="1">
    <source>
        <dbReference type="ARBA" id="ARBA00022801"/>
    </source>
</evidence>
<dbReference type="InterPro" id="IPR050345">
    <property type="entry name" value="Aliph_Amidase/BUP"/>
</dbReference>
<dbReference type="SUPFAM" id="SSF56317">
    <property type="entry name" value="Carbon-nitrogen hydrolase"/>
    <property type="match status" value="1"/>
</dbReference>
<evidence type="ECO:0000313" key="4">
    <source>
        <dbReference type="Proteomes" id="UP000317010"/>
    </source>
</evidence>
<keyword evidence="1 3" id="KW-0378">Hydrolase</keyword>
<protein>
    <submittedName>
        <fullName evidence="3">Putative amidohydrolase</fullName>
    </submittedName>
</protein>
<dbReference type="Pfam" id="PF00795">
    <property type="entry name" value="CN_hydrolase"/>
    <property type="match status" value="1"/>
</dbReference>
<comment type="caution">
    <text evidence="3">The sequence shown here is derived from an EMBL/GenBank/DDBJ whole genome shotgun (WGS) entry which is preliminary data.</text>
</comment>
<sequence>MLNISLVQFTPVWGNVALNLQQIAHLLKDVQTDIIVLPELSTTGYSFITREETITAAEDFNGQSIAFFKQLAKDHQAMVVAGFVEKSAGNVYNAALIALPNGEVKSYRKTHLFFREKGCFNEGDSGFFVVEHPLKDCKVGIMVCNDWRYPEAARSLALLGADVIACPSNLVSDVWRIGLPARALENKVFVAVTNRCGTETRQLEDGSTQTLTFTGGSVLYNFTGEPIEQANKTEERVITLEIDPLLTRDKHFNEFNDLLNDRRPAYYLG</sequence>
<keyword evidence="4" id="KW-1185">Reference proteome</keyword>
<dbReference type="InterPro" id="IPR036526">
    <property type="entry name" value="C-N_Hydrolase_sf"/>
</dbReference>
<dbReference type="PROSITE" id="PS50263">
    <property type="entry name" value="CN_HYDROLASE"/>
    <property type="match status" value="1"/>
</dbReference>
<reference evidence="3 4" key="1">
    <citation type="submission" date="2019-07" db="EMBL/GenBank/DDBJ databases">
        <title>Genomic Encyclopedia of Archaeal and Bacterial Type Strains, Phase II (KMG-II): from individual species to whole genera.</title>
        <authorList>
            <person name="Goeker M."/>
        </authorList>
    </citation>
    <scope>NUCLEOTIDE SEQUENCE [LARGE SCALE GENOMIC DNA]</scope>
    <source>
        <strain evidence="3 4">ATCC BAA-1854</strain>
    </source>
</reference>
<dbReference type="AlphaFoldDB" id="A0A562U4E4"/>
<evidence type="ECO:0000313" key="3">
    <source>
        <dbReference type="EMBL" id="TWJ00696.1"/>
    </source>
</evidence>
<organism evidence="3 4">
    <name type="scientific">Mucilaginibacter frigoritolerans</name>
    <dbReference type="NCBI Taxonomy" id="652788"/>
    <lineage>
        <taxon>Bacteria</taxon>
        <taxon>Pseudomonadati</taxon>
        <taxon>Bacteroidota</taxon>
        <taxon>Sphingobacteriia</taxon>
        <taxon>Sphingobacteriales</taxon>
        <taxon>Sphingobacteriaceae</taxon>
        <taxon>Mucilaginibacter</taxon>
    </lineage>
</organism>
<dbReference type="OrthoDB" id="9811121at2"/>
<proteinExistence type="predicted"/>
<dbReference type="Gene3D" id="3.60.110.10">
    <property type="entry name" value="Carbon-nitrogen hydrolase"/>
    <property type="match status" value="1"/>
</dbReference>
<dbReference type="PANTHER" id="PTHR43674:SF2">
    <property type="entry name" value="BETA-UREIDOPROPIONASE"/>
    <property type="match status" value="1"/>
</dbReference>
<dbReference type="PANTHER" id="PTHR43674">
    <property type="entry name" value="NITRILASE C965.09-RELATED"/>
    <property type="match status" value="1"/>
</dbReference>